<protein>
    <submittedName>
        <fullName evidence="1">E7</fullName>
    </submittedName>
</protein>
<reference evidence="1 2" key="1">
    <citation type="journal article" date="2012" name="PLoS ONE">
        <title>Identification of a novel bat papillomavirus by metagenomics.</title>
        <authorList>
            <person name="Tse H."/>
            <person name="Tsang A.K."/>
            <person name="Tsoi H.W."/>
            <person name="Leung A.S."/>
            <person name="Ho C.C."/>
            <person name="Lau S.K."/>
            <person name="Woo P.C."/>
            <person name="Yuen K.Y."/>
        </authorList>
    </citation>
    <scope>NUCLEOTIDE SEQUENCE [LARGE SCALE GENOMIC DNA]</scope>
    <source>
        <strain evidence="1">TT20F</strain>
    </source>
</reference>
<evidence type="ECO:0000313" key="2">
    <source>
        <dbReference type="Proteomes" id="UP000096427"/>
    </source>
</evidence>
<dbReference type="KEGG" id="vg:37618225"/>
<dbReference type="Proteomes" id="UP000096427">
    <property type="component" value="Segment"/>
</dbReference>
<evidence type="ECO:0000313" key="1">
    <source>
        <dbReference type="EMBL" id="AFR33944.1"/>
    </source>
</evidence>
<gene>
    <name evidence="1" type="primary">E7</name>
</gene>
<name>J9R1H9_9PAPI</name>
<sequence length="91" mass="9762">MLYDNIPGYTTLDFVESVQAAATTNSQGQLVVLSPCSIGASCCCCGYVVVLHFVATEDAAIVVDNLITTARLNLFCTRCVADLKRARDGRQ</sequence>
<organism evidence="1 2">
    <name type="scientific">Miniopterus schreibersii papillomavirus 1</name>
    <dbReference type="NCBI Taxonomy" id="1195364"/>
    <lineage>
        <taxon>Viruses</taxon>
        <taxon>Monodnaviria</taxon>
        <taxon>Shotokuvirae</taxon>
        <taxon>Cossaviricota</taxon>
        <taxon>Papovaviricetes</taxon>
        <taxon>Zurhausenvirales</taxon>
        <taxon>Papillomaviridae</taxon>
        <taxon>Firstpapillomavirinae</taxon>
        <taxon>Dyotaupapillomavirus</taxon>
        <taxon>Dyotaupapillomavirus 1</taxon>
    </lineage>
</organism>
<accession>J9R1H9</accession>
<dbReference type="RefSeq" id="YP_009507273.1">
    <property type="nucleotide sequence ID" value="NC_038519.1"/>
</dbReference>
<dbReference type="EMBL" id="JQ692938">
    <property type="protein sequence ID" value="AFR33944.1"/>
    <property type="molecule type" value="Genomic_DNA"/>
</dbReference>
<keyword evidence="2" id="KW-1185">Reference proteome</keyword>
<proteinExistence type="predicted"/>
<dbReference type="GeneID" id="37618225"/>